<evidence type="ECO:0000259" key="1">
    <source>
        <dbReference type="PROSITE" id="PS51186"/>
    </source>
</evidence>
<keyword evidence="4" id="KW-0012">Acyltransferase</keyword>
<keyword evidence="4" id="KW-0808">Transferase</keyword>
<dbReference type="RefSeq" id="WP_002941494.1">
    <property type="nucleotide sequence ID" value="NZ_CEDY01000148.1"/>
</dbReference>
<dbReference type="Pfam" id="PF13302">
    <property type="entry name" value="Acetyltransf_3"/>
    <property type="match status" value="1"/>
</dbReference>
<dbReference type="PANTHER" id="PTHR43415">
    <property type="entry name" value="SPERMIDINE N(1)-ACETYLTRANSFERASE"/>
    <property type="match status" value="1"/>
</dbReference>
<feature type="domain" description="N-acetyltransferase" evidence="1">
    <location>
        <begin position="2"/>
        <end position="167"/>
    </location>
</feature>
<dbReference type="EMBL" id="FIJK01000007">
    <property type="protein sequence ID" value="CYW11973.1"/>
    <property type="molecule type" value="Genomic_DNA"/>
</dbReference>
<dbReference type="EMBL" id="FIHA01000026">
    <property type="protein sequence ID" value="CYU94708.1"/>
    <property type="molecule type" value="Genomic_DNA"/>
</dbReference>
<evidence type="ECO:0000313" key="6">
    <source>
        <dbReference type="EMBL" id="RRR46184.1"/>
    </source>
</evidence>
<evidence type="ECO:0000313" key="11">
    <source>
        <dbReference type="Proteomes" id="UP000273973"/>
    </source>
</evidence>
<evidence type="ECO:0000313" key="3">
    <source>
        <dbReference type="EMBL" id="CYU94708.1"/>
    </source>
</evidence>
<organism evidence="4 8">
    <name type="scientific">Streptococcus suis</name>
    <dbReference type="NCBI Taxonomy" id="1307"/>
    <lineage>
        <taxon>Bacteria</taxon>
        <taxon>Bacillati</taxon>
        <taxon>Bacillota</taxon>
        <taxon>Bacilli</taxon>
        <taxon>Lactobacillales</taxon>
        <taxon>Streptococcaceae</taxon>
        <taxon>Streptococcus</taxon>
    </lineage>
</organism>
<dbReference type="SUPFAM" id="SSF55729">
    <property type="entry name" value="Acyl-CoA N-acyltransferases (Nat)"/>
    <property type="match status" value="1"/>
</dbReference>
<evidence type="ECO:0000313" key="7">
    <source>
        <dbReference type="Proteomes" id="UP000069526"/>
    </source>
</evidence>
<reference evidence="7 8" key="1">
    <citation type="submission" date="2016-02" db="EMBL/GenBank/DDBJ databases">
        <authorList>
            <consortium name="Pathogen Informatics"/>
        </authorList>
    </citation>
    <scope>NUCLEOTIDE SEQUENCE [LARGE SCALE GENOMIC DNA]</scope>
    <source>
        <strain evidence="2 10">LSS23</strain>
        <strain evidence="4 8">LSS32</strain>
        <strain evidence="3 9">LSS52</strain>
        <strain evidence="5 7">SS1013</strain>
    </source>
</reference>
<dbReference type="GO" id="GO:0016747">
    <property type="term" value="F:acyltransferase activity, transferring groups other than amino-acyl groups"/>
    <property type="evidence" value="ECO:0007669"/>
    <property type="project" value="InterPro"/>
</dbReference>
<evidence type="ECO:0000313" key="8">
    <source>
        <dbReference type="Proteomes" id="UP000072618"/>
    </source>
</evidence>
<dbReference type="Gene3D" id="3.40.630.30">
    <property type="match status" value="1"/>
</dbReference>
<dbReference type="PANTHER" id="PTHR43415:SF4">
    <property type="entry name" value="N-ACETYLTRANSFERASE DOMAIN-CONTAINING PROTEIN"/>
    <property type="match status" value="1"/>
</dbReference>
<dbReference type="Proteomes" id="UP000069526">
    <property type="component" value="Unassembled WGS sequence"/>
</dbReference>
<dbReference type="Proteomes" id="UP000072794">
    <property type="component" value="Unassembled WGS sequence"/>
</dbReference>
<dbReference type="InterPro" id="IPR016181">
    <property type="entry name" value="Acyl_CoA_acyltransferase"/>
</dbReference>
<evidence type="ECO:0000313" key="10">
    <source>
        <dbReference type="Proteomes" id="UP000073434"/>
    </source>
</evidence>
<accession>A0A0Z8GY73</accession>
<evidence type="ECO:0000313" key="4">
    <source>
        <dbReference type="EMBL" id="CYV07148.1"/>
    </source>
</evidence>
<dbReference type="Proteomes" id="UP000073434">
    <property type="component" value="Unassembled WGS sequence"/>
</dbReference>
<protein>
    <submittedName>
        <fullName evidence="4 6">N-acetyltransferase</fullName>
        <ecNumber evidence="4">2.3.1.-</ecNumber>
    </submittedName>
</protein>
<evidence type="ECO:0000313" key="5">
    <source>
        <dbReference type="EMBL" id="CYW11973.1"/>
    </source>
</evidence>
<sequence length="182" mass="21645">MIRIAPMTEDYLHTLWKIGHREAAPRWKEFAAPYFDDYQACATFEDFQALELYQWLQKDCVRAILVDQLPIGFVSYYWECQSTRWLEIGIEIYDDKVWGKGYGTAALQLWIDTIFQQFTELEHIGLTTWSGNKGMMRTAEKLGMTKEAHIRKVRYWQGHYHDSIKYGILREEWVENKKKSSS</sequence>
<dbReference type="AlphaFoldDB" id="A0A0Z8GY73"/>
<dbReference type="InterPro" id="IPR000182">
    <property type="entry name" value="GNAT_dom"/>
</dbReference>
<proteinExistence type="predicted"/>
<dbReference type="EMBL" id="FIFW01000026">
    <property type="protein sequence ID" value="CYU93329.1"/>
    <property type="molecule type" value="Genomic_DNA"/>
</dbReference>
<dbReference type="PROSITE" id="PS51186">
    <property type="entry name" value="GNAT"/>
    <property type="match status" value="1"/>
</dbReference>
<dbReference type="Proteomes" id="UP000273973">
    <property type="component" value="Unassembled WGS sequence"/>
</dbReference>
<dbReference type="EC" id="2.3.1.-" evidence="4"/>
<evidence type="ECO:0000313" key="9">
    <source>
        <dbReference type="Proteomes" id="UP000072794"/>
    </source>
</evidence>
<reference evidence="6 11" key="3">
    <citation type="submission" date="2018-12" db="EMBL/GenBank/DDBJ databases">
        <title>Whole-genome sequences of fifteen clinical Streptococcus suis strains isolated from pigs between 2006 and 2018.</title>
        <authorList>
            <person name="Stevens M.J.A."/>
            <person name="Cernela N."/>
            <person name="Spoerry Serrano N."/>
            <person name="Schmitt S."/>
            <person name="Schrenzel J."/>
            <person name="Stephan R."/>
        </authorList>
    </citation>
    <scope>NUCLEOTIDE SEQUENCE [LARGE SCALE GENOMIC DNA]</scope>
    <source>
        <strain evidence="6 11">SS1014</strain>
    </source>
</reference>
<evidence type="ECO:0000313" key="2">
    <source>
        <dbReference type="EMBL" id="CYU93329.1"/>
    </source>
</evidence>
<reference evidence="6 11" key="2">
    <citation type="submission" date="2018-11" db="EMBL/GenBank/DDBJ databases">
        <authorList>
            <person name="Stevens M.J."/>
            <person name="Cernela N."/>
            <person name="Spoerry Serrano N."/>
            <person name="Schmitt S."/>
            <person name="Schrenzel J."/>
            <person name="Stephan R."/>
        </authorList>
    </citation>
    <scope>NUCLEOTIDE SEQUENCE [LARGE SCALE GENOMIC DNA]</scope>
    <source>
        <strain evidence="6 11">SS1014</strain>
    </source>
</reference>
<dbReference type="EMBL" id="RSDG01000063">
    <property type="protein sequence ID" value="RRR46184.1"/>
    <property type="molecule type" value="Genomic_DNA"/>
</dbReference>
<name>A0A0Z8GY73_STRSU</name>
<gene>
    <name evidence="4" type="primary">ydaF_2</name>
    <name evidence="5" type="synonym">ydaF_1</name>
    <name evidence="6" type="ORF">EJA00_08405</name>
    <name evidence="2" type="ORF">ERS132385_01950</name>
    <name evidence="4" type="ORF">ERS132394_02196</name>
    <name evidence="3" type="ORF">ERS132414_01410</name>
    <name evidence="5" type="ORF">ERS132539_00509</name>
</gene>
<dbReference type="Proteomes" id="UP000072618">
    <property type="component" value="Unassembled WGS sequence"/>
</dbReference>
<dbReference type="EMBL" id="FIGJ01000036">
    <property type="protein sequence ID" value="CYV07148.1"/>
    <property type="molecule type" value="Genomic_DNA"/>
</dbReference>